<reference evidence="8" key="2">
    <citation type="submission" date="2021-04" db="EMBL/GenBank/DDBJ databases">
        <authorList>
            <person name="Gilroy R."/>
        </authorList>
    </citation>
    <scope>NUCLEOTIDE SEQUENCE</scope>
    <source>
        <strain evidence="8">ChiGjej6B6-14162</strain>
    </source>
</reference>
<comment type="caution">
    <text evidence="8">The sequence shown here is derived from an EMBL/GenBank/DDBJ whole genome shotgun (WGS) entry which is preliminary data.</text>
</comment>
<evidence type="ECO:0000259" key="7">
    <source>
        <dbReference type="Pfam" id="PF14322"/>
    </source>
</evidence>
<dbReference type="GO" id="GO:0009279">
    <property type="term" value="C:cell outer membrane"/>
    <property type="evidence" value="ECO:0007669"/>
    <property type="project" value="UniProtKB-SubCell"/>
</dbReference>
<dbReference type="Gene3D" id="1.25.40.390">
    <property type="match status" value="1"/>
</dbReference>
<dbReference type="EMBL" id="DXEL01000087">
    <property type="protein sequence ID" value="HIX75950.1"/>
    <property type="molecule type" value="Genomic_DNA"/>
</dbReference>
<dbReference type="CDD" id="cd08977">
    <property type="entry name" value="SusD"/>
    <property type="match status" value="1"/>
</dbReference>
<evidence type="ECO:0000259" key="6">
    <source>
        <dbReference type="Pfam" id="PF07980"/>
    </source>
</evidence>
<dbReference type="Pfam" id="PF07980">
    <property type="entry name" value="SusD_RagB"/>
    <property type="match status" value="1"/>
</dbReference>
<evidence type="ECO:0000313" key="9">
    <source>
        <dbReference type="Proteomes" id="UP000886740"/>
    </source>
</evidence>
<proteinExistence type="inferred from homology"/>
<keyword evidence="4" id="KW-0472">Membrane</keyword>
<feature type="domain" description="SusD-like N-terminal" evidence="7">
    <location>
        <begin position="23"/>
        <end position="244"/>
    </location>
</feature>
<dbReference type="AlphaFoldDB" id="A0A9D1XDF1"/>
<sequence>MKKYIYYIMAVTMIGMGTACSEDFIDKTPDLKVTEASIFESATRLEAAVEGVYTSLKGSDDVSDGYFLGGFATLAGDNRTDDMINYGNNGYTMRDTYSHSVNASSIENDALFRNAYLAINYANTIIDGIEKTYADNLPCDTETARRYVQECKFVRAIAYYYLSQLYGLPYKTDPNASNVPLRIEAVTGAGYNDCPASTISEVFNQILSDTEEIDALPENYESAGFSSTKASQASAHALRMRIYMCMEDWDSAIAEGNAISGFSLIPSIATMFDSPYALTAENIFSIPMSESDKSNSQTHPVGYFYHEAGQITVVNNINGIATTYGIEGDDRTNFLYTDERGYMYCEKYNERSTRYEWIPVFRYAEILLNLAECYYNTGNESKAIECVKQVRTRSIAEDKDPLVTYKETGDALWTVIDNERRWEFMAEGIRGYDISRRAEDYHHPLTDGSWTVVATPSDKTTYCWSFPLYETTVNTALSE</sequence>
<dbReference type="PROSITE" id="PS51257">
    <property type="entry name" value="PROKAR_LIPOPROTEIN"/>
    <property type="match status" value="1"/>
</dbReference>
<evidence type="ECO:0000256" key="5">
    <source>
        <dbReference type="ARBA" id="ARBA00023237"/>
    </source>
</evidence>
<dbReference type="SUPFAM" id="SSF48452">
    <property type="entry name" value="TPR-like"/>
    <property type="match status" value="1"/>
</dbReference>
<dbReference type="InterPro" id="IPR011990">
    <property type="entry name" value="TPR-like_helical_dom_sf"/>
</dbReference>
<reference evidence="8" key="1">
    <citation type="journal article" date="2021" name="PeerJ">
        <title>Extensive microbial diversity within the chicken gut microbiome revealed by metagenomics and culture.</title>
        <authorList>
            <person name="Gilroy R."/>
            <person name="Ravi A."/>
            <person name="Getino M."/>
            <person name="Pursley I."/>
            <person name="Horton D.L."/>
            <person name="Alikhan N.F."/>
            <person name="Baker D."/>
            <person name="Gharbi K."/>
            <person name="Hall N."/>
            <person name="Watson M."/>
            <person name="Adriaenssens E.M."/>
            <person name="Foster-Nyarko E."/>
            <person name="Jarju S."/>
            <person name="Secka A."/>
            <person name="Antonio M."/>
            <person name="Oren A."/>
            <person name="Chaudhuri R.R."/>
            <person name="La Ragione R."/>
            <person name="Hildebrand F."/>
            <person name="Pallen M.J."/>
        </authorList>
    </citation>
    <scope>NUCLEOTIDE SEQUENCE</scope>
    <source>
        <strain evidence="8">ChiGjej6B6-14162</strain>
    </source>
</reference>
<dbReference type="InterPro" id="IPR033985">
    <property type="entry name" value="SusD-like_N"/>
</dbReference>
<evidence type="ECO:0000256" key="4">
    <source>
        <dbReference type="ARBA" id="ARBA00023136"/>
    </source>
</evidence>
<name>A0A9D1XDF1_9BACT</name>
<protein>
    <submittedName>
        <fullName evidence="8">RagB/SusD family nutrient uptake outer membrane protein</fullName>
    </submittedName>
</protein>
<organism evidence="8 9">
    <name type="scientific">Candidatus Parabacteroides intestinipullorum</name>
    <dbReference type="NCBI Taxonomy" id="2838723"/>
    <lineage>
        <taxon>Bacteria</taxon>
        <taxon>Pseudomonadati</taxon>
        <taxon>Bacteroidota</taxon>
        <taxon>Bacteroidia</taxon>
        <taxon>Bacteroidales</taxon>
        <taxon>Tannerellaceae</taxon>
        <taxon>Parabacteroides</taxon>
    </lineage>
</organism>
<comment type="subcellular location">
    <subcellularLocation>
        <location evidence="1">Cell outer membrane</location>
    </subcellularLocation>
</comment>
<evidence type="ECO:0000256" key="3">
    <source>
        <dbReference type="ARBA" id="ARBA00022729"/>
    </source>
</evidence>
<dbReference type="Pfam" id="PF14322">
    <property type="entry name" value="SusD-like_3"/>
    <property type="match status" value="1"/>
</dbReference>
<dbReference type="InterPro" id="IPR012944">
    <property type="entry name" value="SusD_RagB_dom"/>
</dbReference>
<comment type="similarity">
    <text evidence="2">Belongs to the SusD family.</text>
</comment>
<keyword evidence="3" id="KW-0732">Signal</keyword>
<keyword evidence="5" id="KW-0998">Cell outer membrane</keyword>
<feature type="domain" description="RagB/SusD" evidence="6">
    <location>
        <begin position="340"/>
        <end position="436"/>
    </location>
</feature>
<dbReference type="Proteomes" id="UP000886740">
    <property type="component" value="Unassembled WGS sequence"/>
</dbReference>
<evidence type="ECO:0000256" key="1">
    <source>
        <dbReference type="ARBA" id="ARBA00004442"/>
    </source>
</evidence>
<gene>
    <name evidence="8" type="ORF">H9977_13100</name>
</gene>
<accession>A0A9D1XDF1</accession>
<evidence type="ECO:0000256" key="2">
    <source>
        <dbReference type="ARBA" id="ARBA00006275"/>
    </source>
</evidence>
<evidence type="ECO:0000313" key="8">
    <source>
        <dbReference type="EMBL" id="HIX75950.1"/>
    </source>
</evidence>